<protein>
    <submittedName>
        <fullName evidence="8">ACD11-like protein</fullName>
    </submittedName>
</protein>
<dbReference type="Pfam" id="PF03398">
    <property type="entry name" value="Ist1"/>
    <property type="match status" value="1"/>
</dbReference>
<feature type="region of interest" description="Disordered" evidence="6">
    <location>
        <begin position="515"/>
        <end position="553"/>
    </location>
</feature>
<evidence type="ECO:0000313" key="8">
    <source>
        <dbReference type="EMBL" id="KAE8719772.1"/>
    </source>
</evidence>
<dbReference type="PANTHER" id="PTHR12161">
    <property type="entry name" value="IST1 FAMILY MEMBER"/>
    <property type="match status" value="1"/>
</dbReference>
<dbReference type="GO" id="GO:0005737">
    <property type="term" value="C:cytoplasm"/>
    <property type="evidence" value="ECO:0007669"/>
    <property type="project" value="InterPro"/>
</dbReference>
<dbReference type="InterPro" id="IPR036497">
    <property type="entry name" value="GLTP_sf"/>
</dbReference>
<reference evidence="8" key="1">
    <citation type="submission" date="2019-09" db="EMBL/GenBank/DDBJ databases">
        <title>Draft genome information of white flower Hibiscus syriacus.</title>
        <authorList>
            <person name="Kim Y.-M."/>
        </authorList>
    </citation>
    <scope>NUCLEOTIDE SEQUENCE [LARGE SCALE GENOMIC DNA]</scope>
    <source>
        <strain evidence="8">YM2019G1</strain>
    </source>
</reference>
<keyword evidence="4" id="KW-1133">Transmembrane helix</keyword>
<dbReference type="Pfam" id="PF00854">
    <property type="entry name" value="PTR2"/>
    <property type="match status" value="1"/>
</dbReference>
<evidence type="ECO:0000256" key="3">
    <source>
        <dbReference type="ARBA" id="ARBA00022692"/>
    </source>
</evidence>
<dbReference type="InterPro" id="IPR005061">
    <property type="entry name" value="Ist1"/>
</dbReference>
<dbReference type="InterPro" id="IPR014830">
    <property type="entry name" value="Glycolipid_transfer_prot_dom"/>
</dbReference>
<feature type="compositionally biased region" description="Polar residues" evidence="6">
    <location>
        <begin position="734"/>
        <end position="743"/>
    </location>
</feature>
<feature type="domain" description="Glycolipid transfer protein" evidence="7">
    <location>
        <begin position="108"/>
        <end position="197"/>
    </location>
</feature>
<feature type="compositionally biased region" description="Polar residues" evidence="6">
    <location>
        <begin position="523"/>
        <end position="540"/>
    </location>
</feature>
<dbReference type="InterPro" id="IPR042277">
    <property type="entry name" value="IST1-like"/>
</dbReference>
<evidence type="ECO:0000256" key="5">
    <source>
        <dbReference type="ARBA" id="ARBA00023136"/>
    </source>
</evidence>
<feature type="region of interest" description="Disordered" evidence="6">
    <location>
        <begin position="290"/>
        <end position="315"/>
    </location>
</feature>
<feature type="compositionally biased region" description="Polar residues" evidence="6">
    <location>
        <begin position="706"/>
        <end position="721"/>
    </location>
</feature>
<dbReference type="EMBL" id="VEPZ02000781">
    <property type="protein sequence ID" value="KAE8719772.1"/>
    <property type="molecule type" value="Genomic_DNA"/>
</dbReference>
<evidence type="ECO:0000259" key="7">
    <source>
        <dbReference type="Pfam" id="PF08718"/>
    </source>
</evidence>
<accession>A0A6A3BXR0</accession>
<comment type="subcellular location">
    <subcellularLocation>
        <location evidence="1">Membrane</location>
        <topology evidence="1">Multi-pass membrane protein</topology>
    </subcellularLocation>
</comment>
<organism evidence="8 9">
    <name type="scientific">Hibiscus syriacus</name>
    <name type="common">Rose of Sharon</name>
    <dbReference type="NCBI Taxonomy" id="106335"/>
    <lineage>
        <taxon>Eukaryota</taxon>
        <taxon>Viridiplantae</taxon>
        <taxon>Streptophyta</taxon>
        <taxon>Embryophyta</taxon>
        <taxon>Tracheophyta</taxon>
        <taxon>Spermatophyta</taxon>
        <taxon>Magnoliopsida</taxon>
        <taxon>eudicotyledons</taxon>
        <taxon>Gunneridae</taxon>
        <taxon>Pentapetalae</taxon>
        <taxon>rosids</taxon>
        <taxon>malvids</taxon>
        <taxon>Malvales</taxon>
        <taxon>Malvaceae</taxon>
        <taxon>Malvoideae</taxon>
        <taxon>Hibiscus</taxon>
    </lineage>
</organism>
<keyword evidence="5" id="KW-0472">Membrane</keyword>
<dbReference type="Pfam" id="PF08718">
    <property type="entry name" value="GLTP"/>
    <property type="match status" value="1"/>
</dbReference>
<feature type="compositionally biased region" description="Basic and acidic residues" evidence="6">
    <location>
        <begin position="692"/>
        <end position="705"/>
    </location>
</feature>
<dbReference type="GO" id="GO:0120013">
    <property type="term" value="F:lipid transfer activity"/>
    <property type="evidence" value="ECO:0007669"/>
    <property type="project" value="InterPro"/>
</dbReference>
<dbReference type="PANTHER" id="PTHR12161:SF16">
    <property type="entry name" value="REGULATOR OF VPS4 ACTIVITY IN THE MVB PATHWAY PROTEIN"/>
    <property type="match status" value="1"/>
</dbReference>
<feature type="compositionally biased region" description="Low complexity" evidence="6">
    <location>
        <begin position="635"/>
        <end position="645"/>
    </location>
</feature>
<feature type="region of interest" description="Disordered" evidence="6">
    <location>
        <begin position="692"/>
        <end position="753"/>
    </location>
</feature>
<gene>
    <name evidence="8" type="ORF">F3Y22_tig00109926pilonHSYRG00188</name>
</gene>
<dbReference type="GO" id="GO:0022857">
    <property type="term" value="F:transmembrane transporter activity"/>
    <property type="evidence" value="ECO:0007669"/>
    <property type="project" value="InterPro"/>
</dbReference>
<dbReference type="AlphaFoldDB" id="A0A6A3BXR0"/>
<dbReference type="InterPro" id="IPR000109">
    <property type="entry name" value="POT_fam"/>
</dbReference>
<feature type="compositionally biased region" description="Polar residues" evidence="6">
    <location>
        <begin position="621"/>
        <end position="634"/>
    </location>
</feature>
<dbReference type="GO" id="GO:0015031">
    <property type="term" value="P:protein transport"/>
    <property type="evidence" value="ECO:0007669"/>
    <property type="project" value="InterPro"/>
</dbReference>
<keyword evidence="9" id="KW-1185">Reference proteome</keyword>
<proteinExistence type="inferred from homology"/>
<dbReference type="GO" id="GO:0016020">
    <property type="term" value="C:membrane"/>
    <property type="evidence" value="ECO:0007669"/>
    <property type="project" value="UniProtKB-SubCell"/>
</dbReference>
<dbReference type="Proteomes" id="UP000436088">
    <property type="component" value="Unassembled WGS sequence"/>
</dbReference>
<dbReference type="SUPFAM" id="SSF110004">
    <property type="entry name" value="Glycolipid transfer protein, GLTP"/>
    <property type="match status" value="1"/>
</dbReference>
<feature type="compositionally biased region" description="Basic and acidic residues" evidence="6">
    <location>
        <begin position="605"/>
        <end position="620"/>
    </location>
</feature>
<evidence type="ECO:0000256" key="1">
    <source>
        <dbReference type="ARBA" id="ARBA00004141"/>
    </source>
</evidence>
<evidence type="ECO:0000256" key="6">
    <source>
        <dbReference type="SAM" id="MobiDB-lite"/>
    </source>
</evidence>
<name>A0A6A3BXR0_HIBSY</name>
<evidence type="ECO:0000256" key="2">
    <source>
        <dbReference type="ARBA" id="ARBA00005536"/>
    </source>
</evidence>
<feature type="compositionally biased region" description="Basic and acidic residues" evidence="6">
    <location>
        <begin position="744"/>
        <end position="753"/>
    </location>
</feature>
<dbReference type="Gene3D" id="1.20.1260.60">
    <property type="entry name" value="Vacuolar protein sorting-associated protein Ist1"/>
    <property type="match status" value="1"/>
</dbReference>
<sequence>MGPIWASGNLLITAYAQQSTFSLQQAKTMDRRLTNTFQIPAGSMSVFTMISMLSTIVLYDRVLVRITWRFTGLDRGIIFLHRMGIGFNFCAFKELWELLESQTNPKLPLDAFCEACSLVSVLFSCLGLAFKFAELEYVAKVHHLVEASKRFDTLDAVLDLDVANRTVKTPGSHSRNLCQVRQGLDLIRSLFEEFVSSEYVLPFPLDVNTEFCLMSQILVFGPKLQRLLFEERCISSICSRVCTILHMDRQPWTGDRLGLVKQATAAFHSTGGPCHISKPREGIPSCSPSIPSRLPAKPRRPEPLPVPFSATTQEKHKRRSYGKKLDALLGRGFKPSKFKSVISVAISRLSVFKNQREARRNVARSDVVQLLQQGHHDRALLRVEQVVKEQNMLYVFGILEGYCNLLIERVHLIEQEKDCPGELKEAISGLLFASSRCGDFPELQEIRAIFVSRYGKEFAARAIELRNNCGVNTMIIQKLSTRQPDLQSRRDLLNEIAAENGIALRLHETSVSAADENLDGSKNHSQSKLDTLGKATNHSSLGDDEDFSDSPKARKKYKDVADAAQAAFESAAHAAAAARAAMELSRSDFHDPDDHNSLDSQRKRVFDTHEPSGSKGKEPHQGSQAEESNQGTMTSEIKISSPSSKESSEGNLDMRTMSLDEVDPIKLLEKEVVIHYSDDDIHDFYDPSFDMNTREFKGKDDEHSENTGPMFQNSSDNQVPTTLHAGLKHETGPENPSENAIRSSETKGNDTSL</sequence>
<dbReference type="Gene3D" id="1.10.3520.10">
    <property type="entry name" value="Glycolipid transfer protein"/>
    <property type="match status" value="1"/>
</dbReference>
<evidence type="ECO:0000256" key="4">
    <source>
        <dbReference type="ARBA" id="ARBA00022989"/>
    </source>
</evidence>
<comment type="caution">
    <text evidence="8">The sequence shown here is derived from an EMBL/GenBank/DDBJ whole genome shotgun (WGS) entry which is preliminary data.</text>
</comment>
<keyword evidence="3" id="KW-0812">Transmembrane</keyword>
<dbReference type="FunFam" id="1.20.1260.60:FF:000002">
    <property type="entry name" value="Vacuolar protein sorting-associated protein IST1"/>
    <property type="match status" value="1"/>
</dbReference>
<dbReference type="Gene3D" id="1.20.1250.20">
    <property type="entry name" value="MFS general substrate transporter like domains"/>
    <property type="match status" value="1"/>
</dbReference>
<comment type="similarity">
    <text evidence="2">Belongs to the IST1 family.</text>
</comment>
<dbReference type="InterPro" id="IPR036259">
    <property type="entry name" value="MFS_trans_sf"/>
</dbReference>
<evidence type="ECO:0000313" key="9">
    <source>
        <dbReference type="Proteomes" id="UP000436088"/>
    </source>
</evidence>
<feature type="region of interest" description="Disordered" evidence="6">
    <location>
        <begin position="605"/>
        <end position="657"/>
    </location>
</feature>